<sequence>MKELINQELATLNEEQLKQVVDFIAFLKFRDRCATLRENESKLAAIYSEFAEEDQLLAEEGMGEYAEMLRRED</sequence>
<evidence type="ECO:0008006" key="3">
    <source>
        <dbReference type="Google" id="ProtNLM"/>
    </source>
</evidence>
<reference evidence="1 2" key="1">
    <citation type="submission" date="2024-09" db="EMBL/GenBank/DDBJ databases">
        <title>Floridaenema gen nov. (Aerosakkonemataceae, Aerosakkonematales ord. nov., Cyanobacteria) from benthic tropical and subtropical fresh waters, with the description of four new species.</title>
        <authorList>
            <person name="Moretto J.A."/>
            <person name="Berthold D.E."/>
            <person name="Lefler F.W."/>
            <person name="Huang I.-S."/>
            <person name="Laughinghouse H. IV."/>
        </authorList>
    </citation>
    <scope>NUCLEOTIDE SEQUENCE [LARGE SCALE GENOMIC DNA]</scope>
    <source>
        <strain evidence="1 2">BLCC-F154</strain>
    </source>
</reference>
<name>A0ABV4YBJ3_9CYAN</name>
<evidence type="ECO:0000313" key="2">
    <source>
        <dbReference type="Proteomes" id="UP001576776"/>
    </source>
</evidence>
<accession>A0ABV4YBJ3</accession>
<gene>
    <name evidence="1" type="ORF">ACE1B6_13100</name>
</gene>
<keyword evidence="2" id="KW-1185">Reference proteome</keyword>
<dbReference type="RefSeq" id="WP_413257684.1">
    <property type="nucleotide sequence ID" value="NZ_JBHFNS010000055.1"/>
</dbReference>
<proteinExistence type="predicted"/>
<evidence type="ECO:0000313" key="1">
    <source>
        <dbReference type="EMBL" id="MFB2936184.1"/>
    </source>
</evidence>
<dbReference type="Proteomes" id="UP001576776">
    <property type="component" value="Unassembled WGS sequence"/>
</dbReference>
<comment type="caution">
    <text evidence="1">The sequence shown here is derived from an EMBL/GenBank/DDBJ whole genome shotgun (WGS) entry which is preliminary data.</text>
</comment>
<organism evidence="1 2">
    <name type="scientific">Floridaenema fluviatile BLCC-F154</name>
    <dbReference type="NCBI Taxonomy" id="3153640"/>
    <lineage>
        <taxon>Bacteria</taxon>
        <taxon>Bacillati</taxon>
        <taxon>Cyanobacteriota</taxon>
        <taxon>Cyanophyceae</taxon>
        <taxon>Oscillatoriophycideae</taxon>
        <taxon>Aerosakkonematales</taxon>
        <taxon>Aerosakkonemataceae</taxon>
        <taxon>Floridanema</taxon>
        <taxon>Floridanema fluviatile</taxon>
    </lineage>
</organism>
<dbReference type="EMBL" id="JBHFNS010000055">
    <property type="protein sequence ID" value="MFB2936184.1"/>
    <property type="molecule type" value="Genomic_DNA"/>
</dbReference>
<protein>
    <recommendedName>
        <fullName evidence="3">DUF2281 domain-containing protein</fullName>
    </recommendedName>
</protein>